<sequence length="97" mass="10942">MLAPTDLVVCLQNAVDIDITIRDWVPHWPPGDCCESAHQDAVRIAIKTLKGYTGMRNADKFMSVLEEVWQLMSVGEWLAVWGWPEVACKIDLDFIPA</sequence>
<keyword evidence="1" id="KW-0539">Nucleus</keyword>
<evidence type="ECO:0000313" key="3">
    <source>
        <dbReference type="Proteomes" id="UP001628179"/>
    </source>
</evidence>
<keyword evidence="3" id="KW-1185">Reference proteome</keyword>
<accession>A0ABQ0GLX4</accession>
<dbReference type="GeneID" id="98179656"/>
<evidence type="ECO:0000313" key="2">
    <source>
        <dbReference type="EMBL" id="GAB1318704.1"/>
    </source>
</evidence>
<name>A0ABQ0GLX4_9PEZI</name>
<dbReference type="EMBL" id="BAAFSV010000005">
    <property type="protein sequence ID" value="GAB1318704.1"/>
    <property type="molecule type" value="Genomic_DNA"/>
</dbReference>
<dbReference type="RefSeq" id="XP_070920434.1">
    <property type="nucleotide sequence ID" value="XM_071064333.1"/>
</dbReference>
<reference evidence="2 3" key="1">
    <citation type="submission" date="2024-09" db="EMBL/GenBank/DDBJ databases">
        <title>Itraconazole resistance in Madurella fahalii resulting from another homologue of gene encoding cytochrome P450 14-alpha sterol demethylase (CYP51).</title>
        <authorList>
            <person name="Yoshioka I."/>
            <person name="Fahal A.H."/>
            <person name="Kaneko S."/>
            <person name="Yaguchi T."/>
        </authorList>
    </citation>
    <scope>NUCLEOTIDE SEQUENCE [LARGE SCALE GENOMIC DNA]</scope>
    <source>
        <strain evidence="2 3">IFM 68171</strain>
    </source>
</reference>
<dbReference type="Pfam" id="PF11951">
    <property type="entry name" value="Fungal_trans_2"/>
    <property type="match status" value="1"/>
</dbReference>
<evidence type="ECO:0000256" key="1">
    <source>
        <dbReference type="ARBA" id="ARBA00023242"/>
    </source>
</evidence>
<gene>
    <name evidence="2" type="ORF">MFIFM68171_08914</name>
</gene>
<dbReference type="Proteomes" id="UP001628179">
    <property type="component" value="Unassembled WGS sequence"/>
</dbReference>
<organism evidence="2 3">
    <name type="scientific">Madurella fahalii</name>
    <dbReference type="NCBI Taxonomy" id="1157608"/>
    <lineage>
        <taxon>Eukaryota</taxon>
        <taxon>Fungi</taxon>
        <taxon>Dikarya</taxon>
        <taxon>Ascomycota</taxon>
        <taxon>Pezizomycotina</taxon>
        <taxon>Sordariomycetes</taxon>
        <taxon>Sordariomycetidae</taxon>
        <taxon>Sordariales</taxon>
        <taxon>Sordariales incertae sedis</taxon>
        <taxon>Madurella</taxon>
    </lineage>
</organism>
<dbReference type="InterPro" id="IPR021858">
    <property type="entry name" value="Fun_TF"/>
</dbReference>
<comment type="caution">
    <text evidence="2">The sequence shown here is derived from an EMBL/GenBank/DDBJ whole genome shotgun (WGS) entry which is preliminary data.</text>
</comment>
<proteinExistence type="predicted"/>
<protein>
    <submittedName>
        <fullName evidence="2">Uncharacterized protein</fullName>
    </submittedName>
</protein>